<proteinExistence type="predicted"/>
<keyword evidence="2" id="KW-1185">Reference proteome</keyword>
<evidence type="ECO:0000313" key="1">
    <source>
        <dbReference type="EMBL" id="EPX56909.1"/>
    </source>
</evidence>
<organism evidence="1 2">
    <name type="scientific">Cystobacter fuscus (strain ATCC 25194 / DSM 2262 / NBRC 100088 / M29)</name>
    <dbReference type="NCBI Taxonomy" id="1242864"/>
    <lineage>
        <taxon>Bacteria</taxon>
        <taxon>Pseudomonadati</taxon>
        <taxon>Myxococcota</taxon>
        <taxon>Myxococcia</taxon>
        <taxon>Myxococcales</taxon>
        <taxon>Cystobacterineae</taxon>
        <taxon>Archangiaceae</taxon>
        <taxon>Cystobacter</taxon>
    </lineage>
</organism>
<accession>S9Q6E9</accession>
<reference evidence="1" key="1">
    <citation type="submission" date="2013-05" db="EMBL/GenBank/DDBJ databases">
        <title>Genome assembly of Cystobacter fuscus DSM 2262.</title>
        <authorList>
            <person name="Sharma G."/>
            <person name="Khatri I."/>
            <person name="Kaur C."/>
            <person name="Mayilraj S."/>
            <person name="Subramanian S."/>
        </authorList>
    </citation>
    <scope>NUCLEOTIDE SEQUENCE [LARGE SCALE GENOMIC DNA]</scope>
    <source>
        <strain evidence="1">DSM 2262</strain>
    </source>
</reference>
<dbReference type="Proteomes" id="UP000011682">
    <property type="component" value="Unassembled WGS sequence"/>
</dbReference>
<dbReference type="AlphaFoldDB" id="S9Q6E9"/>
<dbReference type="EMBL" id="ANAH02000064">
    <property type="protein sequence ID" value="EPX56909.1"/>
    <property type="molecule type" value="Genomic_DNA"/>
</dbReference>
<protein>
    <submittedName>
        <fullName evidence="1">Uncharacterized protein</fullName>
    </submittedName>
</protein>
<sequence length="78" mass="8768">MRRWIVQQWPQLAIERKLIILQVRECIAEGTTRLNTSPVTAEELVDNPGSTPVVERIDSILKALSEVDPAEIAEIFIG</sequence>
<gene>
    <name evidence="1" type="ORF">D187_006662</name>
</gene>
<evidence type="ECO:0000313" key="2">
    <source>
        <dbReference type="Proteomes" id="UP000011682"/>
    </source>
</evidence>
<comment type="caution">
    <text evidence="1">The sequence shown here is derived from an EMBL/GenBank/DDBJ whole genome shotgun (WGS) entry which is preliminary data.</text>
</comment>
<name>S9Q6E9_CYSF2</name>